<dbReference type="PANTHER" id="PTHR33332">
    <property type="entry name" value="REVERSE TRANSCRIPTASE DOMAIN-CONTAINING PROTEIN"/>
    <property type="match status" value="1"/>
</dbReference>
<dbReference type="AlphaFoldDB" id="A0AA88ID24"/>
<protein>
    <recommendedName>
        <fullName evidence="1">Reverse transcriptase domain-containing protein</fullName>
    </recommendedName>
</protein>
<gene>
    <name evidence="2" type="ORF">QYM36_001058</name>
</gene>
<dbReference type="PROSITE" id="PS50878">
    <property type="entry name" value="RT_POL"/>
    <property type="match status" value="1"/>
</dbReference>
<dbReference type="Pfam" id="PF00078">
    <property type="entry name" value="RVT_1"/>
    <property type="match status" value="1"/>
</dbReference>
<accession>A0AA88ID24</accession>
<dbReference type="EMBL" id="JAVRJZ010000003">
    <property type="protein sequence ID" value="KAK2724416.1"/>
    <property type="molecule type" value="Genomic_DNA"/>
</dbReference>
<comment type="caution">
    <text evidence="2">The sequence shown here is derived from an EMBL/GenBank/DDBJ whole genome shotgun (WGS) entry which is preliminary data.</text>
</comment>
<organism evidence="2 3">
    <name type="scientific">Artemia franciscana</name>
    <name type="common">Brine shrimp</name>
    <name type="synonym">Artemia sanfranciscana</name>
    <dbReference type="NCBI Taxonomy" id="6661"/>
    <lineage>
        <taxon>Eukaryota</taxon>
        <taxon>Metazoa</taxon>
        <taxon>Ecdysozoa</taxon>
        <taxon>Arthropoda</taxon>
        <taxon>Crustacea</taxon>
        <taxon>Branchiopoda</taxon>
        <taxon>Anostraca</taxon>
        <taxon>Artemiidae</taxon>
        <taxon>Artemia</taxon>
    </lineage>
</organism>
<reference evidence="2" key="1">
    <citation type="submission" date="2023-07" db="EMBL/GenBank/DDBJ databases">
        <title>Chromosome-level genome assembly of Artemia franciscana.</title>
        <authorList>
            <person name="Jo E."/>
        </authorList>
    </citation>
    <scope>NUCLEOTIDE SEQUENCE</scope>
    <source>
        <tissue evidence="2">Whole body</tissue>
    </source>
</reference>
<feature type="domain" description="Reverse transcriptase" evidence="1">
    <location>
        <begin position="1"/>
        <end position="193"/>
    </location>
</feature>
<name>A0AA88ID24_ARTSF</name>
<dbReference type="InterPro" id="IPR000477">
    <property type="entry name" value="RT_dom"/>
</dbReference>
<dbReference type="Proteomes" id="UP001187531">
    <property type="component" value="Unassembled WGS sequence"/>
</dbReference>
<sequence>MSTSGSTFPNLIRAMQVSYFLEAIRSLLYLLKIMERVIVEKLNSHLELNNLISDHQHGFYKNLSTVSQLVVIHDYIQSALDRVIQIDIILIDLLKTFDQIFLRELIHCLEVYEIKVQLKNWLSAYLNDRKIVVKVADTLSTWIDATSGVPQGRFLGPVLFVMYIDICINAISQIDFGLFADDTKLLREASASS</sequence>
<evidence type="ECO:0000259" key="1">
    <source>
        <dbReference type="PROSITE" id="PS50878"/>
    </source>
</evidence>
<evidence type="ECO:0000313" key="3">
    <source>
        <dbReference type="Proteomes" id="UP001187531"/>
    </source>
</evidence>
<proteinExistence type="predicted"/>
<keyword evidence="3" id="KW-1185">Reference proteome</keyword>
<evidence type="ECO:0000313" key="2">
    <source>
        <dbReference type="EMBL" id="KAK2724416.1"/>
    </source>
</evidence>